<dbReference type="GO" id="GO:0015267">
    <property type="term" value="F:channel activity"/>
    <property type="evidence" value="ECO:0007669"/>
    <property type="project" value="InterPro"/>
</dbReference>
<keyword evidence="4 7" id="KW-1133">Transmembrane helix</keyword>
<evidence type="ECO:0000256" key="3">
    <source>
        <dbReference type="ARBA" id="ARBA00022692"/>
    </source>
</evidence>
<evidence type="ECO:0000256" key="6">
    <source>
        <dbReference type="RuleBase" id="RU000477"/>
    </source>
</evidence>
<dbReference type="InterPro" id="IPR023271">
    <property type="entry name" value="Aquaporin-like"/>
</dbReference>
<dbReference type="NCBIfam" id="TIGR00861">
    <property type="entry name" value="MIP"/>
    <property type="match status" value="1"/>
</dbReference>
<dbReference type="Gene3D" id="1.20.1080.10">
    <property type="entry name" value="Glycerol uptake facilitator protein"/>
    <property type="match status" value="1"/>
</dbReference>
<evidence type="ECO:0000313" key="9">
    <source>
        <dbReference type="Proteomes" id="UP000265614"/>
    </source>
</evidence>
<dbReference type="PROSITE" id="PS00221">
    <property type="entry name" value="MIP"/>
    <property type="match status" value="1"/>
</dbReference>
<feature type="transmembrane region" description="Helical" evidence="7">
    <location>
        <begin position="178"/>
        <end position="199"/>
    </location>
</feature>
<evidence type="ECO:0000256" key="2">
    <source>
        <dbReference type="ARBA" id="ARBA00022448"/>
    </source>
</evidence>
<evidence type="ECO:0000256" key="1">
    <source>
        <dbReference type="ARBA" id="ARBA00004141"/>
    </source>
</evidence>
<organism evidence="8 9">
    <name type="scientific">Vallicoccus soli</name>
    <dbReference type="NCBI Taxonomy" id="2339232"/>
    <lineage>
        <taxon>Bacteria</taxon>
        <taxon>Bacillati</taxon>
        <taxon>Actinomycetota</taxon>
        <taxon>Actinomycetes</taxon>
        <taxon>Motilibacterales</taxon>
        <taxon>Vallicoccaceae</taxon>
        <taxon>Vallicoccus</taxon>
    </lineage>
</organism>
<feature type="transmembrane region" description="Helical" evidence="7">
    <location>
        <begin position="219"/>
        <end position="239"/>
    </location>
</feature>
<dbReference type="InterPro" id="IPR022357">
    <property type="entry name" value="MIP_CS"/>
</dbReference>
<evidence type="ECO:0000313" key="8">
    <source>
        <dbReference type="EMBL" id="RJK96057.1"/>
    </source>
</evidence>
<keyword evidence="2 6" id="KW-0813">Transport</keyword>
<evidence type="ECO:0000256" key="7">
    <source>
        <dbReference type="SAM" id="Phobius"/>
    </source>
</evidence>
<keyword evidence="9" id="KW-1185">Reference proteome</keyword>
<dbReference type="SUPFAM" id="SSF81338">
    <property type="entry name" value="Aquaporin-like"/>
    <property type="match status" value="1"/>
</dbReference>
<keyword evidence="3 6" id="KW-0812">Transmembrane</keyword>
<comment type="subcellular location">
    <subcellularLocation>
        <location evidence="1">Membrane</location>
        <topology evidence="1">Multi-pass membrane protein</topology>
    </subcellularLocation>
</comment>
<evidence type="ECO:0000256" key="4">
    <source>
        <dbReference type="ARBA" id="ARBA00022989"/>
    </source>
</evidence>
<dbReference type="PANTHER" id="PTHR45724:SF13">
    <property type="entry name" value="AQUAPORIN NIP1-1-RELATED"/>
    <property type="match status" value="1"/>
</dbReference>
<comment type="similarity">
    <text evidence="6">Belongs to the MIP/aquaporin (TC 1.A.8) family.</text>
</comment>
<feature type="transmembrane region" description="Helical" evidence="7">
    <location>
        <begin position="151"/>
        <end position="171"/>
    </location>
</feature>
<reference evidence="8 9" key="1">
    <citation type="submission" date="2018-09" db="EMBL/GenBank/DDBJ databases">
        <title>YIM 75000 draft genome.</title>
        <authorList>
            <person name="Tang S."/>
            <person name="Feng Y."/>
        </authorList>
    </citation>
    <scope>NUCLEOTIDE SEQUENCE [LARGE SCALE GENOMIC DNA]</scope>
    <source>
        <strain evidence="8 9">YIM 75000</strain>
    </source>
</reference>
<dbReference type="Pfam" id="PF00230">
    <property type="entry name" value="MIP"/>
    <property type="match status" value="1"/>
</dbReference>
<feature type="transmembrane region" description="Helical" evidence="7">
    <location>
        <begin position="107"/>
        <end position="131"/>
    </location>
</feature>
<dbReference type="AlphaFoldDB" id="A0A3A3YWW6"/>
<dbReference type="RefSeq" id="WP_119950483.1">
    <property type="nucleotide sequence ID" value="NZ_QZEZ01000004.1"/>
</dbReference>
<dbReference type="InterPro" id="IPR034294">
    <property type="entry name" value="Aquaporin_transptr"/>
</dbReference>
<evidence type="ECO:0000256" key="5">
    <source>
        <dbReference type="ARBA" id="ARBA00023136"/>
    </source>
</evidence>
<proteinExistence type="inferred from homology"/>
<protein>
    <submittedName>
        <fullName evidence="8">MIP family channel protein</fullName>
    </submittedName>
</protein>
<dbReference type="OrthoDB" id="9807293at2"/>
<sequence length="250" mass="24540">MSSTAVPPAPGRGLYGSDLSASAARTGTAELVGTAVLVFVGTATACHGRLGVAVGGGYEVLTVALAFGLVLVALVAALGHVSGCHLNPAITLGLAATGRFPWRQVPVYLAAQVLGAVLGALATWATLGGAAREEAQLAVTTVGDTVPGGRAVLVEALVTFVLVLVVVSVATDERVHSAAAPAAVGFALAAAILVAAPLTGGAVNPARSLGPALVAGELAHLWVYVLGPVAGGVLAALLYDRVLARAEPPA</sequence>
<dbReference type="Proteomes" id="UP000265614">
    <property type="component" value="Unassembled WGS sequence"/>
</dbReference>
<dbReference type="InterPro" id="IPR000425">
    <property type="entry name" value="MIP"/>
</dbReference>
<accession>A0A3A3YWW6</accession>
<name>A0A3A3YWW6_9ACTN</name>
<dbReference type="PANTHER" id="PTHR45724">
    <property type="entry name" value="AQUAPORIN NIP2-1"/>
    <property type="match status" value="1"/>
</dbReference>
<keyword evidence="5 7" id="KW-0472">Membrane</keyword>
<comment type="caution">
    <text evidence="8">The sequence shown here is derived from an EMBL/GenBank/DDBJ whole genome shotgun (WGS) entry which is preliminary data.</text>
</comment>
<feature type="transmembrane region" description="Helical" evidence="7">
    <location>
        <begin position="60"/>
        <end position="86"/>
    </location>
</feature>
<dbReference type="EMBL" id="QZEZ01000004">
    <property type="protein sequence ID" value="RJK96057.1"/>
    <property type="molecule type" value="Genomic_DNA"/>
</dbReference>
<dbReference type="GO" id="GO:0016020">
    <property type="term" value="C:membrane"/>
    <property type="evidence" value="ECO:0007669"/>
    <property type="project" value="UniProtKB-SubCell"/>
</dbReference>
<gene>
    <name evidence="8" type="ORF">D5H78_10915</name>
</gene>
<dbReference type="PRINTS" id="PR00783">
    <property type="entry name" value="MINTRINSICP"/>
</dbReference>